<dbReference type="PANTHER" id="PTHR19353">
    <property type="entry name" value="FATTY ACID DESATURASE 2"/>
    <property type="match status" value="1"/>
</dbReference>
<feature type="transmembrane region" description="Helical" evidence="1">
    <location>
        <begin position="232"/>
        <end position="256"/>
    </location>
</feature>
<dbReference type="EMBL" id="PDUD01000021">
    <property type="protein sequence ID" value="PHN05502.1"/>
    <property type="molecule type" value="Genomic_DNA"/>
</dbReference>
<reference evidence="3 4" key="1">
    <citation type="submission" date="2017-10" db="EMBL/GenBank/DDBJ databases">
        <title>The draft genome sequence of Lewinella nigricans NBRC 102662.</title>
        <authorList>
            <person name="Wang K."/>
        </authorList>
    </citation>
    <scope>NUCLEOTIDE SEQUENCE [LARGE SCALE GENOMIC DNA]</scope>
    <source>
        <strain evidence="3 4">NBRC 102662</strain>
    </source>
</reference>
<evidence type="ECO:0000313" key="3">
    <source>
        <dbReference type="EMBL" id="PHN05502.1"/>
    </source>
</evidence>
<proteinExistence type="predicted"/>
<dbReference type="RefSeq" id="WP_099151078.1">
    <property type="nucleotide sequence ID" value="NZ_PDUD01000021.1"/>
</dbReference>
<evidence type="ECO:0000256" key="1">
    <source>
        <dbReference type="SAM" id="Phobius"/>
    </source>
</evidence>
<keyword evidence="1" id="KW-0472">Membrane</keyword>
<feature type="transmembrane region" description="Helical" evidence="1">
    <location>
        <begin position="39"/>
        <end position="58"/>
    </location>
</feature>
<feature type="transmembrane region" description="Helical" evidence="1">
    <location>
        <begin position="64"/>
        <end position="83"/>
    </location>
</feature>
<dbReference type="InterPro" id="IPR012171">
    <property type="entry name" value="Fatty_acid_desaturase"/>
</dbReference>
<dbReference type="Proteomes" id="UP000223913">
    <property type="component" value="Unassembled WGS sequence"/>
</dbReference>
<comment type="caution">
    <text evidence="3">The sequence shown here is derived from an EMBL/GenBank/DDBJ whole genome shotgun (WGS) entry which is preliminary data.</text>
</comment>
<feature type="transmembrane region" description="Helical" evidence="1">
    <location>
        <begin position="202"/>
        <end position="226"/>
    </location>
</feature>
<dbReference type="Pfam" id="PF00487">
    <property type="entry name" value="FA_desaturase"/>
    <property type="match status" value="1"/>
</dbReference>
<evidence type="ECO:0000259" key="2">
    <source>
        <dbReference type="Pfam" id="PF00487"/>
    </source>
</evidence>
<name>A0A2D0NAF9_FLAN2</name>
<dbReference type="CDD" id="cd03506">
    <property type="entry name" value="Delta6-FADS-like"/>
    <property type="match status" value="1"/>
</dbReference>
<gene>
    <name evidence="3" type="ORF">CRP01_16025</name>
</gene>
<sequence length="354" mass="41755">MEISPSQIKDQREFKEVLFERLNNFFKENQRSRKANWEMNLKVSLALVWWIGSYLLLFVLELNFWQFFLLYVFMGLGQIFMFLNIAHDANHNAISNNRMVNKILSYVLDACGISSYMWRVMHNKGHHSVMNIHGEDEGIFAHGIFRFTPHAPWRKMHRYQHIYVFFMYWITTMDFLFVKDLEYLLLKNNKHVQDTKIPTSEYIVIIGSKIFYLFYMIALPVMLLGFSVWQVLLVFVVTHFIMGMIAAWIIQIAHLLDINEFPESRNELDFVDHIFATTTDYATRSRVANVICGGLNHHVVHHLFPHVAHTHYPPLTKIVKATAEEYGVDYRENPSMYQAIVHHLKLLKKLGKPA</sequence>
<keyword evidence="1" id="KW-0812">Transmembrane</keyword>
<keyword evidence="4" id="KW-1185">Reference proteome</keyword>
<feature type="transmembrane region" description="Helical" evidence="1">
    <location>
        <begin position="162"/>
        <end position="181"/>
    </location>
</feature>
<dbReference type="GO" id="GO:0016717">
    <property type="term" value="F:oxidoreductase activity, acting on paired donors, with oxidation of a pair of donors resulting in the reduction of molecular oxygen to two molecules of water"/>
    <property type="evidence" value="ECO:0007669"/>
    <property type="project" value="TreeGrafter"/>
</dbReference>
<dbReference type="GO" id="GO:0008610">
    <property type="term" value="P:lipid biosynthetic process"/>
    <property type="evidence" value="ECO:0007669"/>
    <property type="project" value="UniProtKB-ARBA"/>
</dbReference>
<dbReference type="GO" id="GO:0016020">
    <property type="term" value="C:membrane"/>
    <property type="evidence" value="ECO:0007669"/>
    <property type="project" value="TreeGrafter"/>
</dbReference>
<dbReference type="OrthoDB" id="104711at2"/>
<dbReference type="AlphaFoldDB" id="A0A2D0NAF9"/>
<feature type="domain" description="Fatty acid desaturase" evidence="2">
    <location>
        <begin position="64"/>
        <end position="332"/>
    </location>
</feature>
<keyword evidence="1" id="KW-1133">Transmembrane helix</keyword>
<dbReference type="InterPro" id="IPR005804">
    <property type="entry name" value="FA_desaturase_dom"/>
</dbReference>
<accession>A0A2D0NAF9</accession>
<protein>
    <recommendedName>
        <fullName evidence="2">Fatty acid desaturase domain-containing protein</fullName>
    </recommendedName>
</protein>
<dbReference type="PANTHER" id="PTHR19353:SF19">
    <property type="entry name" value="DELTA(5) FATTY ACID DESATURASE C-RELATED"/>
    <property type="match status" value="1"/>
</dbReference>
<evidence type="ECO:0000313" key="4">
    <source>
        <dbReference type="Proteomes" id="UP000223913"/>
    </source>
</evidence>
<dbReference type="PIRSF" id="PIRSF015921">
    <property type="entry name" value="FA_sphinglp_des"/>
    <property type="match status" value="1"/>
</dbReference>
<organism evidence="3 4">
    <name type="scientific">Flavilitoribacter nigricans (strain ATCC 23147 / DSM 23189 / NBRC 102662 / NCIMB 1420 / SS-2)</name>
    <name type="common">Lewinella nigricans</name>
    <dbReference type="NCBI Taxonomy" id="1122177"/>
    <lineage>
        <taxon>Bacteria</taxon>
        <taxon>Pseudomonadati</taxon>
        <taxon>Bacteroidota</taxon>
        <taxon>Saprospiria</taxon>
        <taxon>Saprospirales</taxon>
        <taxon>Lewinellaceae</taxon>
        <taxon>Flavilitoribacter</taxon>
    </lineage>
</organism>